<feature type="binding site" evidence="7">
    <location>
        <position position="215"/>
    </location>
    <ligand>
        <name>Zn(2+)</name>
        <dbReference type="ChEBI" id="CHEBI:29105"/>
        <note>catalytic</note>
    </ligand>
</feature>
<dbReference type="Proteomes" id="UP000029878">
    <property type="component" value="Unassembled WGS sequence"/>
</dbReference>
<comment type="caution">
    <text evidence="8">The sequence shown here is derived from an EMBL/GenBank/DDBJ whole genome shotgun (WGS) entry which is preliminary data.</text>
</comment>
<reference evidence="8 9" key="1">
    <citation type="journal article" date="2014" name="Genome Announc.">
        <title>Draft genome sequences of eight enterohepatic helicobacter species isolated from both laboratory and wild rodents.</title>
        <authorList>
            <person name="Sheh A."/>
            <person name="Shen Z."/>
            <person name="Fox J.G."/>
        </authorList>
    </citation>
    <scope>NUCLEOTIDE SEQUENCE [LARGE SCALE GENOMIC DNA]</scope>
    <source>
        <strain evidence="8 9">ATCC 700114</strain>
    </source>
</reference>
<dbReference type="OrthoDB" id="9807740at2"/>
<dbReference type="HAMAP" id="MF_00009">
    <property type="entry name" value="Endoribonucl_YbeY"/>
    <property type="match status" value="1"/>
</dbReference>
<keyword evidence="3 7" id="KW-0479">Metal-binding</keyword>
<accession>A0A4U8SFG0</accession>
<evidence type="ECO:0000256" key="4">
    <source>
        <dbReference type="ARBA" id="ARBA00022759"/>
    </source>
</evidence>
<keyword evidence="7" id="KW-0963">Cytoplasm</keyword>
<dbReference type="Gene3D" id="3.40.390.30">
    <property type="entry name" value="Metalloproteases ('zincins'), catalytic domain"/>
    <property type="match status" value="1"/>
</dbReference>
<dbReference type="AlphaFoldDB" id="A0A4U8SFG0"/>
<comment type="similarity">
    <text evidence="1 7">Belongs to the endoribonuclease YbeY family.</text>
</comment>
<dbReference type="EMBL" id="JRPL02000001">
    <property type="protein sequence ID" value="TLD84901.1"/>
    <property type="molecule type" value="Genomic_DNA"/>
</dbReference>
<dbReference type="Pfam" id="PF02130">
    <property type="entry name" value="YbeY"/>
    <property type="match status" value="1"/>
</dbReference>
<dbReference type="InterPro" id="IPR002036">
    <property type="entry name" value="YbeY"/>
</dbReference>
<proteinExistence type="inferred from homology"/>
<organism evidence="8 9">
    <name type="scientific">Helicobacter trogontum</name>
    <dbReference type="NCBI Taxonomy" id="50960"/>
    <lineage>
        <taxon>Bacteria</taxon>
        <taxon>Pseudomonadati</taxon>
        <taxon>Campylobacterota</taxon>
        <taxon>Epsilonproteobacteria</taxon>
        <taxon>Campylobacterales</taxon>
        <taxon>Helicobacteraceae</taxon>
        <taxon>Helicobacter</taxon>
    </lineage>
</organism>
<keyword evidence="7" id="KW-0690">Ribosome biogenesis</keyword>
<keyword evidence="2 7" id="KW-0540">Nuclease</keyword>
<dbReference type="SUPFAM" id="SSF55486">
    <property type="entry name" value="Metalloproteases ('zincins'), catalytic domain"/>
    <property type="match status" value="1"/>
</dbReference>
<evidence type="ECO:0000256" key="7">
    <source>
        <dbReference type="HAMAP-Rule" id="MF_00009"/>
    </source>
</evidence>
<dbReference type="GO" id="GO:0005737">
    <property type="term" value="C:cytoplasm"/>
    <property type="evidence" value="ECO:0007669"/>
    <property type="project" value="UniProtKB-SubCell"/>
</dbReference>
<evidence type="ECO:0000313" key="9">
    <source>
        <dbReference type="Proteomes" id="UP000029878"/>
    </source>
</evidence>
<dbReference type="GO" id="GO:0006364">
    <property type="term" value="P:rRNA processing"/>
    <property type="evidence" value="ECO:0007669"/>
    <property type="project" value="UniProtKB-UniRule"/>
</dbReference>
<feature type="binding site" evidence="7">
    <location>
        <position position="209"/>
    </location>
    <ligand>
        <name>Zn(2+)</name>
        <dbReference type="ChEBI" id="CHEBI:29105"/>
        <note>catalytic</note>
    </ligand>
</feature>
<dbReference type="GO" id="GO:0004521">
    <property type="term" value="F:RNA endonuclease activity"/>
    <property type="evidence" value="ECO:0007669"/>
    <property type="project" value="UniProtKB-UniRule"/>
</dbReference>
<protein>
    <recommendedName>
        <fullName evidence="7">Endoribonuclease YbeY</fullName>
        <ecNumber evidence="7">3.1.-.-</ecNumber>
    </recommendedName>
</protein>
<gene>
    <name evidence="7 8" type="primary">ybeY</name>
    <name evidence="8" type="ORF">LS81_000625</name>
</gene>
<dbReference type="PANTHER" id="PTHR46986:SF1">
    <property type="entry name" value="ENDORIBONUCLEASE YBEY, CHLOROPLASTIC"/>
    <property type="match status" value="1"/>
</dbReference>
<dbReference type="InterPro" id="IPR020549">
    <property type="entry name" value="YbeY_CS"/>
</dbReference>
<keyword evidence="5 7" id="KW-0378">Hydrolase</keyword>
<dbReference type="NCBIfam" id="TIGR00043">
    <property type="entry name" value="rRNA maturation RNase YbeY"/>
    <property type="match status" value="1"/>
</dbReference>
<dbReference type="PANTHER" id="PTHR46986">
    <property type="entry name" value="ENDORIBONUCLEASE YBEY, CHLOROPLASTIC"/>
    <property type="match status" value="1"/>
</dbReference>
<evidence type="ECO:0000313" key="8">
    <source>
        <dbReference type="EMBL" id="TLD84901.1"/>
    </source>
</evidence>
<evidence type="ECO:0000256" key="1">
    <source>
        <dbReference type="ARBA" id="ARBA00010875"/>
    </source>
</evidence>
<comment type="subcellular location">
    <subcellularLocation>
        <location evidence="7">Cytoplasm</location>
    </subcellularLocation>
</comment>
<evidence type="ECO:0000256" key="2">
    <source>
        <dbReference type="ARBA" id="ARBA00022722"/>
    </source>
</evidence>
<dbReference type="RefSeq" id="WP_052096635.1">
    <property type="nucleotide sequence ID" value="NZ_FZNG01000002.1"/>
</dbReference>
<evidence type="ECO:0000256" key="5">
    <source>
        <dbReference type="ARBA" id="ARBA00022801"/>
    </source>
</evidence>
<keyword evidence="7" id="KW-0698">rRNA processing</keyword>
<evidence type="ECO:0000256" key="3">
    <source>
        <dbReference type="ARBA" id="ARBA00022723"/>
    </source>
</evidence>
<name>A0A4U8SFG0_9HELI</name>
<dbReference type="PROSITE" id="PS01306">
    <property type="entry name" value="UPF0054"/>
    <property type="match status" value="1"/>
</dbReference>
<keyword evidence="4 7" id="KW-0255">Endonuclease</keyword>
<dbReference type="GO" id="GO:0008270">
    <property type="term" value="F:zinc ion binding"/>
    <property type="evidence" value="ECO:0007669"/>
    <property type="project" value="UniProtKB-UniRule"/>
</dbReference>
<feature type="binding site" evidence="7">
    <location>
        <position position="205"/>
    </location>
    <ligand>
        <name>Zn(2+)</name>
        <dbReference type="ChEBI" id="CHEBI:29105"/>
        <note>catalytic</note>
    </ligand>
</feature>
<sequence length="247" mass="29036">MRIEYDDDFFMLEPCRNIWNHFKIAHIFPHMYEKLKNLHYIQHTPESNSNELYSKVDQQIYTALLKAWQDSHNNVTQKSNIEAIGYIESLADFILQTIQIDTIKQSLKLQENFYKHIESLYKQDLYIELILVDNETMQDLNKQYMAKDYPTDVLSFPLITQDIIESEDTPSQCLGSIIINVCEVCDKAILYQHNLYAELSLLFIHAFLHLLGFDHEEDNGEQRLVEQTIIKSLCLPDSLIVRVDSKD</sequence>
<evidence type="ECO:0000256" key="6">
    <source>
        <dbReference type="ARBA" id="ARBA00022833"/>
    </source>
</evidence>
<dbReference type="GO" id="GO:0004222">
    <property type="term" value="F:metalloendopeptidase activity"/>
    <property type="evidence" value="ECO:0007669"/>
    <property type="project" value="InterPro"/>
</dbReference>
<dbReference type="InterPro" id="IPR023091">
    <property type="entry name" value="MetalPrtase_cat_dom_sf_prd"/>
</dbReference>
<comment type="cofactor">
    <cofactor evidence="7">
        <name>Zn(2+)</name>
        <dbReference type="ChEBI" id="CHEBI:29105"/>
    </cofactor>
    <text evidence="7">Binds 1 zinc ion.</text>
</comment>
<keyword evidence="6 7" id="KW-0862">Zinc</keyword>
<dbReference type="EC" id="3.1.-.-" evidence="7"/>
<comment type="function">
    <text evidence="7">Single strand-specific metallo-endoribonuclease involved in late-stage 70S ribosome quality control and in maturation of the 3' terminus of the 16S rRNA.</text>
</comment>